<dbReference type="AlphaFoldDB" id="A0A0U1QS55"/>
<feature type="transmembrane region" description="Helical" evidence="1">
    <location>
        <begin position="5"/>
        <end position="26"/>
    </location>
</feature>
<keyword evidence="1" id="KW-0472">Membrane</keyword>
<sequence>MKTFLYSLGFVIIGGLGLFGLLSMFMPSQKTVILTQLFIIALIMIIGLFFFRRLAEWTGNGDQTRYKKAARQSRRKRQIVSLHHKTHMLRSTSPKFKVIKNNAHSAYTRNAHKAKKQSHLTVIEGRKNKKRKRLLF</sequence>
<name>A0A0U1QS55_9BACL</name>
<dbReference type="STRING" id="1069536.SINU_01685"/>
<dbReference type="OrthoDB" id="2989424at2"/>
<evidence type="ECO:0000256" key="1">
    <source>
        <dbReference type="SAM" id="Phobius"/>
    </source>
</evidence>
<keyword evidence="1" id="KW-1133">Transmembrane helix</keyword>
<proteinExistence type="predicted"/>
<dbReference type="EMBL" id="AFVQ02000019">
    <property type="protein sequence ID" value="KLI03634.1"/>
    <property type="molecule type" value="Genomic_DNA"/>
</dbReference>
<accession>A0A0U1QS55</accession>
<gene>
    <name evidence="2" type="ORF">SINU_01685</name>
</gene>
<keyword evidence="3" id="KW-1185">Reference proteome</keyword>
<feature type="transmembrane region" description="Helical" evidence="1">
    <location>
        <begin position="32"/>
        <end position="51"/>
    </location>
</feature>
<comment type="caution">
    <text evidence="2">The sequence shown here is derived from an EMBL/GenBank/DDBJ whole genome shotgun (WGS) entry which is preliminary data.</text>
</comment>
<dbReference type="Proteomes" id="UP000035553">
    <property type="component" value="Unassembled WGS sequence"/>
</dbReference>
<reference evidence="2 3" key="1">
    <citation type="journal article" date="2011" name="J. Bacteriol.">
        <title>Draft genome sequence of Sporolactobacillus inulinus strain CASD, an efficient D-lactic acid-producing bacterium with high-concentration lactate tolerance capability.</title>
        <authorList>
            <person name="Yu B."/>
            <person name="Su F."/>
            <person name="Wang L."/>
            <person name="Xu K."/>
            <person name="Zhao B."/>
            <person name="Xu P."/>
        </authorList>
    </citation>
    <scope>NUCLEOTIDE SEQUENCE [LARGE SCALE GENOMIC DNA]</scope>
    <source>
        <strain evidence="2 3">CASD</strain>
    </source>
</reference>
<organism evidence="2 3">
    <name type="scientific">Sporolactobacillus inulinus CASD</name>
    <dbReference type="NCBI Taxonomy" id="1069536"/>
    <lineage>
        <taxon>Bacteria</taxon>
        <taxon>Bacillati</taxon>
        <taxon>Bacillota</taxon>
        <taxon>Bacilli</taxon>
        <taxon>Bacillales</taxon>
        <taxon>Sporolactobacillaceae</taxon>
        <taxon>Sporolactobacillus</taxon>
    </lineage>
</organism>
<evidence type="ECO:0000313" key="3">
    <source>
        <dbReference type="Proteomes" id="UP000035553"/>
    </source>
</evidence>
<evidence type="ECO:0000313" key="2">
    <source>
        <dbReference type="EMBL" id="KLI03634.1"/>
    </source>
</evidence>
<keyword evidence="1" id="KW-0812">Transmembrane</keyword>
<protein>
    <submittedName>
        <fullName evidence="2">Uncharacterized protein</fullName>
    </submittedName>
</protein>
<dbReference type="RefSeq" id="WP_047034771.1">
    <property type="nucleotide sequence ID" value="NZ_AFVQ02000019.1"/>
</dbReference>